<sequence>MSSDSLSRLQQRKTAVNQDIGNARERISAAEDKVKRLQKISSSMQTSIYSLRNIKGNIDDFEVTKAKWEGDQENQFIAKYNSYGVLVGIYDS</sequence>
<dbReference type="Proteomes" id="UP001519345">
    <property type="component" value="Unassembled WGS sequence"/>
</dbReference>
<dbReference type="InterPro" id="IPR031681">
    <property type="entry name" value="YwqH-like"/>
</dbReference>
<name>A0ABS4IDF5_9BACI</name>
<keyword evidence="2" id="KW-0540">Nuclease</keyword>
<feature type="region of interest" description="Disordered" evidence="1">
    <location>
        <begin position="1"/>
        <end position="22"/>
    </location>
</feature>
<feature type="compositionally biased region" description="Polar residues" evidence="1">
    <location>
        <begin position="1"/>
        <end position="20"/>
    </location>
</feature>
<dbReference type="Pfam" id="PF16888">
    <property type="entry name" value="YwqH-like"/>
    <property type="match status" value="1"/>
</dbReference>
<evidence type="ECO:0000313" key="2">
    <source>
        <dbReference type="EMBL" id="MBP1968675.1"/>
    </source>
</evidence>
<gene>
    <name evidence="2" type="ORF">J2Z83_000767</name>
</gene>
<comment type="caution">
    <text evidence="2">The sequence shown here is derived from an EMBL/GenBank/DDBJ whole genome shotgun (WGS) entry which is preliminary data.</text>
</comment>
<evidence type="ECO:0000313" key="3">
    <source>
        <dbReference type="Proteomes" id="UP001519345"/>
    </source>
</evidence>
<accession>A0ABS4IDF5</accession>
<protein>
    <submittedName>
        <fullName evidence="2">DNA repair exonuclease SbcCD ATPase subunit</fullName>
    </submittedName>
</protein>
<dbReference type="EMBL" id="JAGGKX010000002">
    <property type="protein sequence ID" value="MBP1968675.1"/>
    <property type="molecule type" value="Genomic_DNA"/>
</dbReference>
<dbReference type="RefSeq" id="WP_209461877.1">
    <property type="nucleotide sequence ID" value="NZ_JAGGKX010000002.1"/>
</dbReference>
<organism evidence="2 3">
    <name type="scientific">Virgibacillus natechei</name>
    <dbReference type="NCBI Taxonomy" id="1216297"/>
    <lineage>
        <taxon>Bacteria</taxon>
        <taxon>Bacillati</taxon>
        <taxon>Bacillota</taxon>
        <taxon>Bacilli</taxon>
        <taxon>Bacillales</taxon>
        <taxon>Bacillaceae</taxon>
        <taxon>Virgibacillus</taxon>
    </lineage>
</organism>
<keyword evidence="2" id="KW-0269">Exonuclease</keyword>
<proteinExistence type="predicted"/>
<keyword evidence="3" id="KW-1185">Reference proteome</keyword>
<reference evidence="2 3" key="1">
    <citation type="submission" date="2021-03" db="EMBL/GenBank/DDBJ databases">
        <title>Genomic Encyclopedia of Type Strains, Phase IV (KMG-IV): sequencing the most valuable type-strain genomes for metagenomic binning, comparative biology and taxonomic classification.</title>
        <authorList>
            <person name="Goeker M."/>
        </authorList>
    </citation>
    <scope>NUCLEOTIDE SEQUENCE [LARGE SCALE GENOMIC DNA]</scope>
    <source>
        <strain evidence="2 3">DSM 25609</strain>
    </source>
</reference>
<feature type="non-terminal residue" evidence="2">
    <location>
        <position position="92"/>
    </location>
</feature>
<dbReference type="GO" id="GO:0004527">
    <property type="term" value="F:exonuclease activity"/>
    <property type="evidence" value="ECO:0007669"/>
    <property type="project" value="UniProtKB-KW"/>
</dbReference>
<keyword evidence="2" id="KW-0378">Hydrolase</keyword>
<evidence type="ECO:0000256" key="1">
    <source>
        <dbReference type="SAM" id="MobiDB-lite"/>
    </source>
</evidence>